<organism evidence="2 3">
    <name type="scientific">Arcticibacter svalbardensis MN12-7</name>
    <dbReference type="NCBI Taxonomy" id="1150600"/>
    <lineage>
        <taxon>Bacteria</taxon>
        <taxon>Pseudomonadati</taxon>
        <taxon>Bacteroidota</taxon>
        <taxon>Sphingobacteriia</taxon>
        <taxon>Sphingobacteriales</taxon>
        <taxon>Sphingobacteriaceae</taxon>
        <taxon>Arcticibacter</taxon>
    </lineage>
</organism>
<gene>
    <name evidence="2" type="ORF">ADIARSV_0226</name>
</gene>
<evidence type="ECO:0000313" key="3">
    <source>
        <dbReference type="Proteomes" id="UP000014174"/>
    </source>
</evidence>
<feature type="compositionally biased region" description="Basic and acidic residues" evidence="1">
    <location>
        <begin position="60"/>
        <end position="72"/>
    </location>
</feature>
<accession>R9GYN4</accession>
<feature type="region of interest" description="Disordered" evidence="1">
    <location>
        <begin position="1"/>
        <end position="72"/>
    </location>
</feature>
<protein>
    <submittedName>
        <fullName evidence="2">Uncharacterized protein</fullName>
    </submittedName>
</protein>
<feature type="compositionally biased region" description="Basic and acidic residues" evidence="1">
    <location>
        <begin position="28"/>
        <end position="48"/>
    </location>
</feature>
<dbReference type="Proteomes" id="UP000014174">
    <property type="component" value="Unassembled WGS sequence"/>
</dbReference>
<evidence type="ECO:0000313" key="2">
    <source>
        <dbReference type="EMBL" id="EOR96595.1"/>
    </source>
</evidence>
<name>R9GYN4_9SPHI</name>
<keyword evidence="3" id="KW-1185">Reference proteome</keyword>
<reference evidence="2 3" key="1">
    <citation type="journal article" date="2013" name="Genome Announc.">
        <title>Draft Genome Sequence of Arcticibacter svalbardensis Strain MN12-7T, a Member of the Family Sphingobacteriaceae Isolated from an Arctic Soil Sample.</title>
        <authorList>
            <person name="Shivaji S."/>
            <person name="Ara S."/>
            <person name="Prasad S."/>
            <person name="Manasa B.P."/>
            <person name="Begum Z."/>
            <person name="Singh A."/>
            <person name="Kumar Pinnaka A."/>
        </authorList>
    </citation>
    <scope>NUCLEOTIDE SEQUENCE [LARGE SCALE GENOMIC DNA]</scope>
    <source>
        <strain evidence="2 3">MN12-7</strain>
    </source>
</reference>
<sequence>MSAKMDNNNNPENKIKENNPSEANTEAKSTEKHEDDSFKSSNKEHRLGWEQPLDEQQINEDNKQTPDDKSPD</sequence>
<proteinExistence type="predicted"/>
<dbReference type="AlphaFoldDB" id="R9GYN4"/>
<evidence type="ECO:0000256" key="1">
    <source>
        <dbReference type="SAM" id="MobiDB-lite"/>
    </source>
</evidence>
<dbReference type="EMBL" id="AQPN01000008">
    <property type="protein sequence ID" value="EOR96595.1"/>
    <property type="molecule type" value="Genomic_DNA"/>
</dbReference>
<comment type="caution">
    <text evidence="2">The sequence shown here is derived from an EMBL/GenBank/DDBJ whole genome shotgun (WGS) entry which is preliminary data.</text>
</comment>